<reference evidence="1" key="1">
    <citation type="submission" date="2020-05" db="EMBL/GenBank/DDBJ databases">
        <authorList>
            <person name="Chiriac C."/>
            <person name="Salcher M."/>
            <person name="Ghai R."/>
            <person name="Kavagutti S V."/>
        </authorList>
    </citation>
    <scope>NUCLEOTIDE SEQUENCE</scope>
</reference>
<protein>
    <submittedName>
        <fullName evidence="1">Unannotated protein</fullName>
    </submittedName>
</protein>
<proteinExistence type="predicted"/>
<evidence type="ECO:0000313" key="1">
    <source>
        <dbReference type="EMBL" id="CAB4866206.1"/>
    </source>
</evidence>
<gene>
    <name evidence="1" type="ORF">UFOPK3401_00537</name>
</gene>
<name>A0A6J7D6R1_9ZZZZ</name>
<organism evidence="1">
    <name type="scientific">freshwater metagenome</name>
    <dbReference type="NCBI Taxonomy" id="449393"/>
    <lineage>
        <taxon>unclassified sequences</taxon>
        <taxon>metagenomes</taxon>
        <taxon>ecological metagenomes</taxon>
    </lineage>
</organism>
<sequence>MGFDALPAGEQALARSVLSIADRLRSMDLNRLSRSSDGELSIADRVYIACQKLAPQVPRLSDPASGDQWSIIASEYLAKGNDLDLLHTQVSELKAVL</sequence>
<accession>A0A6J7D6R1</accession>
<dbReference type="AlphaFoldDB" id="A0A6J7D6R1"/>
<dbReference type="EMBL" id="CAFBLM010000017">
    <property type="protein sequence ID" value="CAB4866206.1"/>
    <property type="molecule type" value="Genomic_DNA"/>
</dbReference>